<sequence>MLKIKIFKEKGDDVVLARIAIVEDDVYMREELENLLKKNGYEVFSILDFENVISCIISYSPDLILLDINLPFYSGFELCKELKSKQLGTVLILTARDRLQDELHALGLGADDYLTKPCNMERLLARIKNLLRRTEEQVGQGLLNVQGFLLDPNTFTLYIGKTSYILPKNEGKILLTLLKNAPNIVTKEELYNILWGTDEFIDDNALQVNLVRLRKTLARFGLEQRIETVRGQGYRMKG</sequence>
<evidence type="ECO:0000259" key="9">
    <source>
        <dbReference type="PROSITE" id="PS51755"/>
    </source>
</evidence>
<dbReference type="InterPro" id="IPR001789">
    <property type="entry name" value="Sig_transdc_resp-reg_receiver"/>
</dbReference>
<dbReference type="Gene3D" id="1.10.10.10">
    <property type="entry name" value="Winged helix-like DNA-binding domain superfamily/Winged helix DNA-binding domain"/>
    <property type="match status" value="1"/>
</dbReference>
<organism evidence="10 12">
    <name type="scientific">Anaerostipes hadrus</name>
    <dbReference type="NCBI Taxonomy" id="649756"/>
    <lineage>
        <taxon>Bacteria</taxon>
        <taxon>Bacillati</taxon>
        <taxon>Bacillota</taxon>
        <taxon>Clostridia</taxon>
        <taxon>Lachnospirales</taxon>
        <taxon>Lachnospiraceae</taxon>
        <taxon>Anaerostipes</taxon>
    </lineage>
</organism>
<dbReference type="CDD" id="cd00383">
    <property type="entry name" value="trans_reg_C"/>
    <property type="match status" value="1"/>
</dbReference>
<evidence type="ECO:0000256" key="6">
    <source>
        <dbReference type="PROSITE-ProRule" id="PRU00169"/>
    </source>
</evidence>
<dbReference type="Proteomes" id="UP000095564">
    <property type="component" value="Unassembled WGS sequence"/>
</dbReference>
<dbReference type="PATRIC" id="fig|245018.3.peg.1495"/>
<dbReference type="InterPro" id="IPR011006">
    <property type="entry name" value="CheY-like_superfamily"/>
</dbReference>
<dbReference type="Pfam" id="PF00072">
    <property type="entry name" value="Response_reg"/>
    <property type="match status" value="1"/>
</dbReference>
<dbReference type="InterPro" id="IPR016032">
    <property type="entry name" value="Sig_transdc_resp-reg_C-effctor"/>
</dbReference>
<proteinExistence type="predicted"/>
<dbReference type="Gene3D" id="6.10.250.690">
    <property type="match status" value="1"/>
</dbReference>
<protein>
    <recommendedName>
        <fullName evidence="1">Stage 0 sporulation protein A homolog</fullName>
    </recommendedName>
</protein>
<dbReference type="AlphaFoldDB" id="D4MXG6"/>
<dbReference type="PROSITE" id="PS50110">
    <property type="entry name" value="RESPONSE_REGULATORY"/>
    <property type="match status" value="1"/>
</dbReference>
<dbReference type="Proteomes" id="UP000008960">
    <property type="component" value="Chromosome"/>
</dbReference>
<dbReference type="InterPro" id="IPR036388">
    <property type="entry name" value="WH-like_DNA-bd_sf"/>
</dbReference>
<evidence type="ECO:0000256" key="2">
    <source>
        <dbReference type="ARBA" id="ARBA00023015"/>
    </source>
</evidence>
<evidence type="ECO:0000313" key="12">
    <source>
        <dbReference type="Proteomes" id="UP000008960"/>
    </source>
</evidence>
<feature type="domain" description="OmpR/PhoB-type" evidence="9">
    <location>
        <begin position="140"/>
        <end position="238"/>
    </location>
</feature>
<evidence type="ECO:0000256" key="3">
    <source>
        <dbReference type="ARBA" id="ARBA00023125"/>
    </source>
</evidence>
<dbReference type="EMBL" id="FP929061">
    <property type="protein sequence ID" value="CBL37311.1"/>
    <property type="molecule type" value="Genomic_DNA"/>
</dbReference>
<feature type="modified residue" description="4-aspartylphosphate" evidence="6">
    <location>
        <position position="67"/>
    </location>
</feature>
<dbReference type="PANTHER" id="PTHR48111">
    <property type="entry name" value="REGULATOR OF RPOS"/>
    <property type="match status" value="1"/>
</dbReference>
<evidence type="ECO:0000256" key="5">
    <source>
        <dbReference type="ARBA" id="ARBA00024867"/>
    </source>
</evidence>
<keyword evidence="3 7" id="KW-0238">DNA-binding</keyword>
<reference evidence="10 12" key="2">
    <citation type="submission" date="2010-03" db="EMBL/GenBank/DDBJ databases">
        <authorList>
            <person name="Pajon A."/>
        </authorList>
    </citation>
    <scope>NUCLEOTIDE SEQUENCE [LARGE SCALE GENOMIC DNA]</scope>
    <source>
        <strain evidence="10 12">SSC/2</strain>
    </source>
</reference>
<evidence type="ECO:0000259" key="8">
    <source>
        <dbReference type="PROSITE" id="PS50110"/>
    </source>
</evidence>
<dbReference type="OrthoDB" id="9790442at2"/>
<dbReference type="GO" id="GO:0032993">
    <property type="term" value="C:protein-DNA complex"/>
    <property type="evidence" value="ECO:0007669"/>
    <property type="project" value="TreeGrafter"/>
</dbReference>
<dbReference type="KEGG" id="bprl:CL2_02080"/>
<dbReference type="SMART" id="SM00448">
    <property type="entry name" value="REC"/>
    <property type="match status" value="1"/>
</dbReference>
<dbReference type="PROSITE" id="PS51755">
    <property type="entry name" value="OMPR_PHOB"/>
    <property type="match status" value="1"/>
</dbReference>
<dbReference type="InterPro" id="IPR001867">
    <property type="entry name" value="OmpR/PhoB-type_DNA-bd"/>
</dbReference>
<dbReference type="SUPFAM" id="SSF52172">
    <property type="entry name" value="CheY-like"/>
    <property type="match status" value="1"/>
</dbReference>
<keyword evidence="4" id="KW-0804">Transcription</keyword>
<dbReference type="InterPro" id="IPR039420">
    <property type="entry name" value="WalR-like"/>
</dbReference>
<comment type="function">
    <text evidence="5">May play the central regulatory role in sporulation. It may be an element of the effector pathway responsible for the activation of sporulation genes in response to nutritional stress. Spo0A may act in concert with spo0H (a sigma factor) to control the expression of some genes that are critical to the sporulation process.</text>
</comment>
<evidence type="ECO:0000313" key="13">
    <source>
        <dbReference type="Proteomes" id="UP000095564"/>
    </source>
</evidence>
<evidence type="ECO:0000313" key="10">
    <source>
        <dbReference type="EMBL" id="CBL37311.1"/>
    </source>
</evidence>
<evidence type="ECO:0000313" key="11">
    <source>
        <dbReference type="EMBL" id="CUP68607.1"/>
    </source>
</evidence>
<accession>D4MXG6</accession>
<name>D4MXG6_ANAHA</name>
<dbReference type="GO" id="GO:0000156">
    <property type="term" value="F:phosphorelay response regulator activity"/>
    <property type="evidence" value="ECO:0007669"/>
    <property type="project" value="TreeGrafter"/>
</dbReference>
<evidence type="ECO:0000256" key="7">
    <source>
        <dbReference type="PROSITE-ProRule" id="PRU01091"/>
    </source>
</evidence>
<feature type="domain" description="Response regulatory" evidence="8">
    <location>
        <begin position="18"/>
        <end position="131"/>
    </location>
</feature>
<dbReference type="Gene3D" id="3.40.50.2300">
    <property type="match status" value="1"/>
</dbReference>
<keyword evidence="6" id="KW-0597">Phosphoprotein</keyword>
<feature type="DNA-binding region" description="OmpR/PhoB-type" evidence="7">
    <location>
        <begin position="140"/>
        <end position="238"/>
    </location>
</feature>
<dbReference type="GO" id="GO:0006355">
    <property type="term" value="P:regulation of DNA-templated transcription"/>
    <property type="evidence" value="ECO:0007669"/>
    <property type="project" value="InterPro"/>
</dbReference>
<dbReference type="EMBL" id="CZAU01000018">
    <property type="protein sequence ID" value="CUP68607.1"/>
    <property type="molecule type" value="Genomic_DNA"/>
</dbReference>
<dbReference type="RefSeq" id="WP_008393117.1">
    <property type="nucleotide sequence ID" value="NC_021016.1"/>
</dbReference>
<keyword evidence="2" id="KW-0805">Transcription regulation</keyword>
<reference evidence="11 13" key="3">
    <citation type="submission" date="2015-09" db="EMBL/GenBank/DDBJ databases">
        <authorList>
            <consortium name="Pathogen Informatics"/>
        </authorList>
    </citation>
    <scope>NUCLEOTIDE SEQUENCE [LARGE SCALE GENOMIC DNA]</scope>
    <source>
        <strain evidence="11 13">2789STDY5834908</strain>
    </source>
</reference>
<evidence type="ECO:0000256" key="4">
    <source>
        <dbReference type="ARBA" id="ARBA00023163"/>
    </source>
</evidence>
<dbReference type="SMART" id="SM00862">
    <property type="entry name" value="Trans_reg_C"/>
    <property type="match status" value="1"/>
</dbReference>
<dbReference type="Pfam" id="PF00486">
    <property type="entry name" value="Trans_reg_C"/>
    <property type="match status" value="1"/>
</dbReference>
<reference evidence="10 12" key="1">
    <citation type="submission" date="2010-03" db="EMBL/GenBank/DDBJ databases">
        <title>The genome sequence of Clostridiales sp. SSC/2.</title>
        <authorList>
            <consortium name="metaHIT consortium -- http://www.metahit.eu/"/>
            <person name="Pajon A."/>
            <person name="Turner K."/>
            <person name="Parkhill J."/>
            <person name="Duncan S."/>
            <person name="Flint H."/>
        </authorList>
    </citation>
    <scope>NUCLEOTIDE SEQUENCE [LARGE SCALE GENOMIC DNA]</scope>
    <source>
        <strain evidence="10 12">SSC/2</strain>
    </source>
</reference>
<dbReference type="GO" id="GO:0005829">
    <property type="term" value="C:cytosol"/>
    <property type="evidence" value="ECO:0007669"/>
    <property type="project" value="TreeGrafter"/>
</dbReference>
<dbReference type="GO" id="GO:0000976">
    <property type="term" value="F:transcription cis-regulatory region binding"/>
    <property type="evidence" value="ECO:0007669"/>
    <property type="project" value="TreeGrafter"/>
</dbReference>
<evidence type="ECO:0000256" key="1">
    <source>
        <dbReference type="ARBA" id="ARBA00018672"/>
    </source>
</evidence>
<gene>
    <name evidence="11" type="primary">phoB</name>
    <name evidence="10" type="ORF">CL2_02080</name>
    <name evidence="11" type="ORF">ERS852520_01946</name>
</gene>
<dbReference type="PANTHER" id="PTHR48111:SF43">
    <property type="entry name" value="STAGE 0 SPORULATION PROTEIN A HOMOLOG"/>
    <property type="match status" value="1"/>
</dbReference>
<dbReference type="SUPFAM" id="SSF46894">
    <property type="entry name" value="C-terminal effector domain of the bipartite response regulators"/>
    <property type="match status" value="1"/>
</dbReference>